<proteinExistence type="predicted"/>
<protein>
    <submittedName>
        <fullName evidence="1">Sterol 3-beta-glucosyltransferase UGT80A2</fullName>
    </submittedName>
</protein>
<dbReference type="SUPFAM" id="SSF53756">
    <property type="entry name" value="UDP-Glycosyltransferase/glycogen phosphorylase"/>
    <property type="match status" value="1"/>
</dbReference>
<dbReference type="AlphaFoldDB" id="A0AAD9GQ30"/>
<comment type="caution">
    <text evidence="1">The sequence shown here is derived from an EMBL/GenBank/DDBJ whole genome shotgun (WGS) entry which is preliminary data.</text>
</comment>
<evidence type="ECO:0000313" key="2">
    <source>
        <dbReference type="Proteomes" id="UP001259832"/>
    </source>
</evidence>
<evidence type="ECO:0000313" key="1">
    <source>
        <dbReference type="EMBL" id="KAK1942153.1"/>
    </source>
</evidence>
<dbReference type="PANTHER" id="PTHR48050:SF13">
    <property type="entry name" value="STEROL 3-BETA-GLUCOSYLTRANSFERASE UGT80A2"/>
    <property type="match status" value="1"/>
</dbReference>
<sequence length="192" mass="21434">MTLGRAFRADAVIAHPTLLGQNIVAERLGILLHCMGDTPLTRTQAFGHVLKSSTGLNSPYHYAPANETSYGVLDKLVWESARDILDDFRYSLGLMGRSGSSNLLAEWRVPHTYLWSSALLDWRGEITIAGAIELEDDGAEGPDFTDIERNIRVFAERNRMSISLWRVISGIPAAFKRSSGSLRRLHILHRCE</sequence>
<dbReference type="EMBL" id="JASMQC010000010">
    <property type="protein sequence ID" value="KAK1942153.1"/>
    <property type="molecule type" value="Genomic_DNA"/>
</dbReference>
<accession>A0AAD9GQ30</accession>
<organism evidence="1 2">
    <name type="scientific">Phytophthora citrophthora</name>
    <dbReference type="NCBI Taxonomy" id="4793"/>
    <lineage>
        <taxon>Eukaryota</taxon>
        <taxon>Sar</taxon>
        <taxon>Stramenopiles</taxon>
        <taxon>Oomycota</taxon>
        <taxon>Peronosporomycetes</taxon>
        <taxon>Peronosporales</taxon>
        <taxon>Peronosporaceae</taxon>
        <taxon>Phytophthora</taxon>
    </lineage>
</organism>
<keyword evidence="2" id="KW-1185">Reference proteome</keyword>
<reference evidence="1" key="1">
    <citation type="submission" date="2023-08" db="EMBL/GenBank/DDBJ databases">
        <title>Reference Genome Resource for the Citrus Pathogen Phytophthora citrophthora.</title>
        <authorList>
            <person name="Moller H."/>
            <person name="Coetzee B."/>
            <person name="Rose L.J."/>
            <person name="Van Niekerk J.M."/>
        </authorList>
    </citation>
    <scope>NUCLEOTIDE SEQUENCE</scope>
    <source>
        <strain evidence="1">STE-U-9442</strain>
    </source>
</reference>
<dbReference type="InterPro" id="IPR050426">
    <property type="entry name" value="Glycosyltransferase_28"/>
</dbReference>
<gene>
    <name evidence="1" type="ORF">P3T76_006475</name>
</gene>
<dbReference type="PANTHER" id="PTHR48050">
    <property type="entry name" value="STEROL 3-BETA-GLUCOSYLTRANSFERASE"/>
    <property type="match status" value="1"/>
</dbReference>
<name>A0AAD9GQ30_9STRA</name>
<dbReference type="Proteomes" id="UP001259832">
    <property type="component" value="Unassembled WGS sequence"/>
</dbReference>
<dbReference type="Gene3D" id="3.40.50.2000">
    <property type="entry name" value="Glycogen Phosphorylase B"/>
    <property type="match status" value="1"/>
</dbReference>